<evidence type="ECO:0000256" key="2">
    <source>
        <dbReference type="ARBA" id="ARBA00022490"/>
    </source>
</evidence>
<feature type="domain" description="ELK" evidence="7">
    <location>
        <begin position="640"/>
        <end position="661"/>
    </location>
</feature>
<feature type="coiled-coil region" evidence="5">
    <location>
        <begin position="802"/>
        <end position="886"/>
    </location>
</feature>
<dbReference type="GO" id="GO:1903358">
    <property type="term" value="P:regulation of Golgi organization"/>
    <property type="evidence" value="ECO:0007669"/>
    <property type="project" value="TreeGrafter"/>
</dbReference>
<proteinExistence type="predicted"/>
<feature type="non-terminal residue" evidence="8">
    <location>
        <position position="2078"/>
    </location>
</feature>
<evidence type="ECO:0000256" key="6">
    <source>
        <dbReference type="SAM" id="MobiDB-lite"/>
    </source>
</evidence>
<feature type="coiled-coil region" evidence="5">
    <location>
        <begin position="1339"/>
        <end position="1378"/>
    </location>
</feature>
<dbReference type="GO" id="GO:0005813">
    <property type="term" value="C:centrosome"/>
    <property type="evidence" value="ECO:0007669"/>
    <property type="project" value="UniProtKB-SubCell"/>
</dbReference>
<dbReference type="GO" id="GO:0003677">
    <property type="term" value="F:DNA binding"/>
    <property type="evidence" value="ECO:0007669"/>
    <property type="project" value="InterPro"/>
</dbReference>
<evidence type="ECO:0000313" key="8">
    <source>
        <dbReference type="EMBL" id="NXI10529.1"/>
    </source>
</evidence>
<feature type="coiled-coil region" evidence="5">
    <location>
        <begin position="1855"/>
        <end position="2076"/>
    </location>
</feature>
<sequence length="2078" mass="240378">QLAQFRQRKAQTDGQNGSKKQKKKKKTANIKDEESIHDGIETDRSRNDEMSTCSSRRGAAATADFAVIRTLHSGEIIKHTPAYTIEPESEISTTVEDYSSEVNGCSFVARTAIPADFIREEEFGVGDIHSEHGVQHSHTQLEVMENQLAGKQQEIEELSREIEEMRAAYGTEGLQQLQEFEAAIKKRDDIITQLTTNLQQARKEKDETMREFLELTEQSQKLQIQFQHLQASEALRNSSHSCTAADLLQAKQQILSHQQQLEEQECQLKNYQKKNEEFEEQITHLQEKIMTYEMEKQKKEEDLSKLQEKEALIEELEAKLIEEEKNSFQLKEKLSDVSKLLEELKEEISLRNQQISNMKIELTTYKQKERQCSDEIKQLMGTVEELQKRCYKDSQSEADIVQRMELETQRRLAQLQAELDEMHGQQIVQMKQELIKQHAVEIEQRLLQQKVELEQTSSLCFNENANKDQMHLMNIKIDELNVKLQDADKEREKIKQELSQQMEVIATEKSLQQTRIEDLLQELNFSREQVQRAKQTIVDMECRLNEAEKYRFVIEDLKTQLASASEFRKDLELKHEAEITNYKIKLEMLEREKDAVLDRMAESQEAELERLRTNLLFSHEEELSRLKEDLEKEHMVNMESLKHNLNMHHKQQLDEVQNEMSQKIEAMQYEKDNLITKQNQLILEITNLKDLQQSIVNSRSEEMTLQIHELEKEIEVLRQEEKEKEKGTLEQEIQELQLKTELMQEQMRQREDSLKKKCSELETQNNVLKGENETLEEKLKNMLACSEENTLCNSSVSSKTEILDLQERIEKLITENEQLKNQNNILQEDTERQKSAFSLTEKKLEASYKELQKECASLLKAKTELEENKKKQEAEYKSKLKALNEKICYLQSSRPVLFKTKSSGFEGNKEIKVSREDIFEAGEVVEKDATELMEKLQVTQREKVELSLRLSHLSEQLKSKDGEICHLNEKVKSLKDEKEQILVKCKELEVTISHVQRRNSSSSSNDSKKKCSKGKSLKTATPASESRNKCPGAKSKADEVINSRGNLNSGKDCGHEVTKRKEVQQMLKPEQQSVVEHLRGMPDRLTEETSSPAITQSENNLQQQTDLQLQMEAQRICLSLVYSAHVDQVCESLKAEKESALCSLKEELVHNHMQEMTDLKRMHQLELQTLKFQQADDEGKSTQRLIEKLNEAVTEECSRLAQVLCGSQNEHSSAAVEAGDREQEIFCKPAVKEKLSIELPVHRDQAQVPDSLCNLTVQERMDALLHKIMEEYSRLKALQTQLMAECKQVKEPRLSSSERRKEEEPIHMEIGNESLQTPSQNLMDPTLQEYCSKEIGNLKKQLEEQHAQELEHLRSYFQQQLKESQERYTTELVHLQDKLQVAGVSSDHMSLSTGSERKLKEVFRKVKCTEHLHQKKTDKGLELGREMEMQNDLDVVQLLQKQYQERLEEEVAKVIVSMSVAFAKQSELSGIARQKEEEAPMQIVHSERIHFGINKQHSEEEVDGLLRKATGKGSKNEEGLKSLCKELSEESGEINSLGEQLHSNSSPDCILAQTTHKSVISEELFSHNKGLAAEETPHSGEVAAADADTETSSQLLLYEERLEDMRQELVRQYQEHQQATELLRQGHMQQMERQKENQDQLLAELESLKVQLAERVSMENDSLVAERERMLLEELESLKQHSVPGKERLFCELQNNSTQTENENENQNYAREQIFEHEDGGRKPDETPSALLSKERYVFQKANEKLMKIILEVVKTTVAMEETIGQHVLGLLDRSGKVQASKQAGWDTETEESIKPCVRVGYEKESCSLYHGSSMGDDDINMWSGAAGEGLLSQHLAESGMEIDPENEELILNISSRLQAAVEKLLEAINETSNQLEHAKITQTELMRESFKKQQEATEFMRYQEELQERLNEEIKAREQLALELSKAEGLIDGYADEKAFLEKQLQEKIDVIDHLEQELLCTGNKLQELEAEQQQVREEKELLSRQKDAMRAEAGTVEQQLLEETEKLMKEKIEVQRQAEKEYDDLQKQVKVLEIDLEEQVNRFVELEQEKNAELMDLRQQNQALEKQLEKTRKFLD</sequence>
<feature type="domain" description="ELK" evidence="7">
    <location>
        <begin position="414"/>
        <end position="435"/>
    </location>
</feature>
<accession>A0A7K9QFV7</accession>
<dbReference type="GO" id="GO:0097060">
    <property type="term" value="C:synaptic membrane"/>
    <property type="evidence" value="ECO:0007669"/>
    <property type="project" value="TreeGrafter"/>
</dbReference>
<feature type="domain" description="ELK" evidence="7">
    <location>
        <begin position="1590"/>
        <end position="1610"/>
    </location>
</feature>
<evidence type="ECO:0000256" key="5">
    <source>
        <dbReference type="SAM" id="Coils"/>
    </source>
</evidence>
<feature type="non-terminal residue" evidence="8">
    <location>
        <position position="1"/>
    </location>
</feature>
<feature type="coiled-coil region" evidence="5">
    <location>
        <begin position="700"/>
        <end position="778"/>
    </location>
</feature>
<feature type="compositionally biased region" description="Basic residues" evidence="6">
    <location>
        <begin position="19"/>
        <end position="28"/>
    </location>
</feature>
<dbReference type="GO" id="GO:0034237">
    <property type="term" value="F:protein kinase A regulatory subunit binding"/>
    <property type="evidence" value="ECO:0007669"/>
    <property type="project" value="TreeGrafter"/>
</dbReference>
<protein>
    <submittedName>
        <fullName evidence="8">AKAP9 protein</fullName>
    </submittedName>
</protein>
<dbReference type="GO" id="GO:0005801">
    <property type="term" value="C:cis-Golgi network"/>
    <property type="evidence" value="ECO:0007669"/>
    <property type="project" value="TreeGrafter"/>
</dbReference>
<dbReference type="InterPro" id="IPR028745">
    <property type="entry name" value="AKAP9/Pericentrin"/>
</dbReference>
<keyword evidence="4" id="KW-0206">Cytoskeleton</keyword>
<keyword evidence="2" id="KW-0963">Cytoplasm</keyword>
<dbReference type="PANTHER" id="PTHR44981:SF1">
    <property type="entry name" value="A-KINASE ANCHOR PROTEIN 9"/>
    <property type="match status" value="1"/>
</dbReference>
<organism evidence="8 9">
    <name type="scientific">Irena cyanogastra</name>
    <name type="common">Philippine fairy-bluebird</name>
    <dbReference type="NCBI Taxonomy" id="175120"/>
    <lineage>
        <taxon>Eukaryota</taxon>
        <taxon>Metazoa</taxon>
        <taxon>Chordata</taxon>
        <taxon>Craniata</taxon>
        <taxon>Vertebrata</taxon>
        <taxon>Euteleostomi</taxon>
        <taxon>Archelosauria</taxon>
        <taxon>Archosauria</taxon>
        <taxon>Dinosauria</taxon>
        <taxon>Saurischia</taxon>
        <taxon>Theropoda</taxon>
        <taxon>Coelurosauria</taxon>
        <taxon>Aves</taxon>
        <taxon>Neognathae</taxon>
        <taxon>Neoaves</taxon>
        <taxon>Telluraves</taxon>
        <taxon>Australaves</taxon>
        <taxon>Passeriformes</taxon>
        <taxon>Corvoidea</taxon>
        <taxon>Irenidae</taxon>
        <taxon>Irena</taxon>
    </lineage>
</organism>
<feature type="coiled-coil region" evidence="5">
    <location>
        <begin position="470"/>
        <end position="621"/>
    </location>
</feature>
<name>A0A7K9QFV7_IRECY</name>
<feature type="domain" description="ELK" evidence="7">
    <location>
        <begin position="610"/>
        <end position="631"/>
    </location>
</feature>
<dbReference type="GO" id="GO:0060090">
    <property type="term" value="F:molecular adaptor activity"/>
    <property type="evidence" value="ECO:0007669"/>
    <property type="project" value="InterPro"/>
</dbReference>
<evidence type="ECO:0000256" key="1">
    <source>
        <dbReference type="ARBA" id="ARBA00004300"/>
    </source>
</evidence>
<dbReference type="GO" id="GO:0015459">
    <property type="term" value="F:potassium channel regulator activity"/>
    <property type="evidence" value="ECO:0007669"/>
    <property type="project" value="TreeGrafter"/>
</dbReference>
<keyword evidence="9" id="KW-1185">Reference proteome</keyword>
<feature type="coiled-coil region" evidence="5">
    <location>
        <begin position="1595"/>
        <end position="1655"/>
    </location>
</feature>
<dbReference type="InterPro" id="IPR005539">
    <property type="entry name" value="ELK_dom"/>
</dbReference>
<reference evidence="8 9" key="1">
    <citation type="submission" date="2019-09" db="EMBL/GenBank/DDBJ databases">
        <title>Bird 10,000 Genomes (B10K) Project - Family phase.</title>
        <authorList>
            <person name="Zhang G."/>
        </authorList>
    </citation>
    <scope>NUCLEOTIDE SEQUENCE [LARGE SCALE GENOMIC DNA]</scope>
    <source>
        <strain evidence="8">B10K-DU-001-26</strain>
        <tissue evidence="8">Muscle</tissue>
    </source>
</reference>
<feature type="compositionally biased region" description="Basic and acidic residues" evidence="6">
    <location>
        <begin position="29"/>
        <end position="49"/>
    </location>
</feature>
<feature type="region of interest" description="Disordered" evidence="6">
    <location>
        <begin position="995"/>
        <end position="1055"/>
    </location>
</feature>
<keyword evidence="3 5" id="KW-0175">Coiled coil</keyword>
<comment type="subcellular location">
    <subcellularLocation>
        <location evidence="1">Cytoplasm</location>
        <location evidence="1">Cytoskeleton</location>
        <location evidence="1">Microtubule organizing center</location>
        <location evidence="1">Centrosome</location>
    </subcellularLocation>
</comment>
<feature type="coiled-coil region" evidence="5">
    <location>
        <begin position="929"/>
        <end position="991"/>
    </location>
</feature>
<evidence type="ECO:0000256" key="3">
    <source>
        <dbReference type="ARBA" id="ARBA00023054"/>
    </source>
</evidence>
<dbReference type="SMART" id="SM01188">
    <property type="entry name" value="ELK"/>
    <property type="match status" value="5"/>
</dbReference>
<dbReference type="Proteomes" id="UP000530962">
    <property type="component" value="Unassembled WGS sequence"/>
</dbReference>
<dbReference type="GO" id="GO:0005795">
    <property type="term" value="C:Golgi stack"/>
    <property type="evidence" value="ECO:0007669"/>
    <property type="project" value="TreeGrafter"/>
</dbReference>
<dbReference type="GO" id="GO:0051661">
    <property type="term" value="P:maintenance of centrosome location"/>
    <property type="evidence" value="ECO:0007669"/>
    <property type="project" value="TreeGrafter"/>
</dbReference>
<evidence type="ECO:0000259" key="7">
    <source>
        <dbReference type="SMART" id="SM01188"/>
    </source>
</evidence>
<evidence type="ECO:0000256" key="4">
    <source>
        <dbReference type="ARBA" id="ARBA00023212"/>
    </source>
</evidence>
<evidence type="ECO:0000313" key="9">
    <source>
        <dbReference type="Proteomes" id="UP000530962"/>
    </source>
</evidence>
<dbReference type="GO" id="GO:0007165">
    <property type="term" value="P:signal transduction"/>
    <property type="evidence" value="ECO:0007669"/>
    <property type="project" value="InterPro"/>
</dbReference>
<feature type="domain" description="ELK" evidence="7">
    <location>
        <begin position="1337"/>
        <end position="1358"/>
    </location>
</feature>
<feature type="coiled-coil region" evidence="5">
    <location>
        <begin position="141"/>
        <end position="425"/>
    </location>
</feature>
<dbReference type="GO" id="GO:0060307">
    <property type="term" value="P:regulation of ventricular cardiac muscle cell membrane repolarization"/>
    <property type="evidence" value="ECO:0007669"/>
    <property type="project" value="TreeGrafter"/>
</dbReference>
<gene>
    <name evidence="8" type="primary">Akap9_1</name>
    <name evidence="8" type="ORF">IRECYA_R06824</name>
</gene>
<feature type="region of interest" description="Disordered" evidence="6">
    <location>
        <begin position="1"/>
        <end position="55"/>
    </location>
</feature>
<dbReference type="EMBL" id="VWZV01005348">
    <property type="protein sequence ID" value="NXI10529.1"/>
    <property type="molecule type" value="Genomic_DNA"/>
</dbReference>
<dbReference type="PANTHER" id="PTHR44981">
    <property type="entry name" value="PERICENTRIN-LIKE PROTEIN, ISOFORM F"/>
    <property type="match status" value="1"/>
</dbReference>
<comment type="caution">
    <text evidence="8">The sequence shown here is derived from an EMBL/GenBank/DDBJ whole genome shotgun (WGS) entry which is preliminary data.</text>
</comment>